<dbReference type="HOGENOM" id="CLU_089890_1_0_6"/>
<dbReference type="InterPro" id="IPR021330">
    <property type="entry name" value="DUF2939"/>
</dbReference>
<protein>
    <recommendedName>
        <fullName evidence="3">DUF2939 domain-containing protein</fullName>
    </recommendedName>
</protein>
<organism evidence="1 2">
    <name type="scientific">Xanthomonas oryzae pv. oryzae (strain PXO99A)</name>
    <dbReference type="NCBI Taxonomy" id="360094"/>
    <lineage>
        <taxon>Bacteria</taxon>
        <taxon>Pseudomonadati</taxon>
        <taxon>Pseudomonadota</taxon>
        <taxon>Gammaproteobacteria</taxon>
        <taxon>Lysobacterales</taxon>
        <taxon>Lysobacteraceae</taxon>
        <taxon>Xanthomonas</taxon>
    </lineage>
</organism>
<dbReference type="PATRIC" id="fig|291331.8.peg.2705"/>
<evidence type="ECO:0008006" key="3">
    <source>
        <dbReference type="Google" id="ProtNLM"/>
    </source>
</evidence>
<dbReference type="eggNOG" id="ENOG50330RP">
    <property type="taxonomic scope" value="Bacteria"/>
</dbReference>
<reference evidence="1 2" key="1">
    <citation type="journal article" date="2008" name="BMC Genomics">
        <title>Genome sequence and rapid evolution of the rice pathogen Xanthomonas oryzae pv. oryzae PXO99A.</title>
        <authorList>
            <person name="Salzberg S.L."/>
            <person name="Sommer D.D."/>
            <person name="Schatz M.C."/>
            <person name="Phillippy A.M."/>
            <person name="Rabinowicz P.D."/>
            <person name="Tsuge S."/>
            <person name="Furutani A."/>
            <person name="Ochiai H."/>
            <person name="Delcher A.L."/>
            <person name="Kelley D."/>
            <person name="Madupu R."/>
            <person name="Puiu D."/>
            <person name="Radune D."/>
            <person name="Shumway M."/>
            <person name="Trapnell C."/>
            <person name="Aparna G."/>
            <person name="Jha G."/>
            <person name="Pandey A."/>
            <person name="Patil P.B."/>
            <person name="Ishihara H."/>
            <person name="Meyer D.F."/>
            <person name="Szurek B."/>
            <person name="Verdier V."/>
            <person name="Koebnik R."/>
            <person name="Dow J.M."/>
            <person name="Ryan R.P."/>
            <person name="Hirata H."/>
            <person name="Tsuyumu S."/>
            <person name="Won Lee S."/>
            <person name="Seo Y.S."/>
            <person name="Sriariyanum M."/>
            <person name="Ronald P.C."/>
            <person name="Sonti R.V."/>
            <person name="Van Sluys M.A."/>
            <person name="Leach J.E."/>
            <person name="White F.F."/>
            <person name="Bogdanove A.J."/>
        </authorList>
    </citation>
    <scope>NUCLEOTIDE SEQUENCE [LARGE SCALE GENOMIC DNA]</scope>
    <source>
        <strain evidence="1 2">PXO99A</strain>
    </source>
</reference>
<accession>A0A0K0GKH6</accession>
<sequence>MKKAIGILVVVLLAVTAWWFGGPYLTMQGLSKAIEQRDTAALEHYVDFPRVRSSLRAQLNDYLVRQAGPDIAASPWGTLLYGLGNQLGGAAVDTLVTPIGIGALLQGHVLWKRGRNELQGGDPFGPTEPARPLKNAKHRFEALDRFVIDVERAPGEPPMKVVLEPQGLRWKLVDLQLGISPVPDAG</sequence>
<evidence type="ECO:0000313" key="1">
    <source>
        <dbReference type="EMBL" id="ACD58726.1"/>
    </source>
</evidence>
<dbReference type="Pfam" id="PF11159">
    <property type="entry name" value="DUF2939"/>
    <property type="match status" value="1"/>
</dbReference>
<gene>
    <name evidence="1" type="ordered locus">PXO_00765</name>
</gene>
<dbReference type="AlphaFoldDB" id="A0A0K0GKH6"/>
<dbReference type="EMBL" id="CP000967">
    <property type="protein sequence ID" value="ACD58726.1"/>
    <property type="molecule type" value="Genomic_DNA"/>
</dbReference>
<dbReference type="KEGG" id="xop:PXO_00765"/>
<dbReference type="Proteomes" id="UP000001740">
    <property type="component" value="Chromosome"/>
</dbReference>
<proteinExistence type="predicted"/>
<dbReference type="RefSeq" id="WP_011259092.1">
    <property type="nucleotide sequence ID" value="NC_010717.2"/>
</dbReference>
<evidence type="ECO:0000313" key="2">
    <source>
        <dbReference type="Proteomes" id="UP000001740"/>
    </source>
</evidence>
<name>A0A0K0GKH6_XANOP</name>